<evidence type="ECO:0000256" key="1">
    <source>
        <dbReference type="SAM" id="MobiDB-lite"/>
    </source>
</evidence>
<sequence length="330" mass="35648">MSTGMLRAGSSRRSKTKSPYARPARSTRSMPATDQARGPALATDQARATDPTLPTDQATTSSVQNIPQVPSSVPNACGMYSSPPAQMSTMPALEPQHSQPQGTSMSTVTSPLVAQHVAQIQAVGTMGRLPSLSNSIWIVGSSLIKRAEQYASMSTEFGTDLSLPNVSVLWKGVSGLSFDSVADIICDLRSKYPHPRFLVIHAGGNDIGKDDNPLSRQQKFIKKVMVNLSTDMPATCIVWSHILPRLYWRHAISNMAAETSRLRINSSVATLVLKIGGASIKYVDIKPNQSNLFLNDGVHLSPSGNHEFVSTLQSALRQFIDGKSLCYPKI</sequence>
<evidence type="ECO:0000313" key="3">
    <source>
        <dbReference type="Proteomes" id="UP000005408"/>
    </source>
</evidence>
<feature type="compositionally biased region" description="Polar residues" evidence="1">
    <location>
        <begin position="52"/>
        <end position="72"/>
    </location>
</feature>
<dbReference type="Gene3D" id="3.40.50.1110">
    <property type="entry name" value="SGNH hydrolase"/>
    <property type="match status" value="1"/>
</dbReference>
<accession>A0A8W8MH33</accession>
<dbReference type="GO" id="GO:0016788">
    <property type="term" value="F:hydrolase activity, acting on ester bonds"/>
    <property type="evidence" value="ECO:0007669"/>
    <property type="project" value="InterPro"/>
</dbReference>
<keyword evidence="3" id="KW-1185">Reference proteome</keyword>
<dbReference type="Pfam" id="PF00657">
    <property type="entry name" value="Lipase_GDSL"/>
    <property type="match status" value="1"/>
</dbReference>
<dbReference type="Proteomes" id="UP000005408">
    <property type="component" value="Unassembled WGS sequence"/>
</dbReference>
<name>A0A8W8MH33_MAGGI</name>
<evidence type="ECO:0008006" key="4">
    <source>
        <dbReference type="Google" id="ProtNLM"/>
    </source>
</evidence>
<dbReference type="AlphaFoldDB" id="A0A8W8MH33"/>
<dbReference type="InterPro" id="IPR001087">
    <property type="entry name" value="GDSL"/>
</dbReference>
<evidence type="ECO:0000313" key="2">
    <source>
        <dbReference type="EnsemblMetazoa" id="G32973.8:cds"/>
    </source>
</evidence>
<reference evidence="2" key="1">
    <citation type="submission" date="2022-08" db="UniProtKB">
        <authorList>
            <consortium name="EnsemblMetazoa"/>
        </authorList>
    </citation>
    <scope>IDENTIFICATION</scope>
    <source>
        <strain evidence="2">05x7-T-G4-1.051#20</strain>
    </source>
</reference>
<protein>
    <recommendedName>
        <fullName evidence="4">SGNH hydrolase-type esterase domain-containing protein</fullName>
    </recommendedName>
</protein>
<organism evidence="2 3">
    <name type="scientific">Magallana gigas</name>
    <name type="common">Pacific oyster</name>
    <name type="synonym">Crassostrea gigas</name>
    <dbReference type="NCBI Taxonomy" id="29159"/>
    <lineage>
        <taxon>Eukaryota</taxon>
        <taxon>Metazoa</taxon>
        <taxon>Spiralia</taxon>
        <taxon>Lophotrochozoa</taxon>
        <taxon>Mollusca</taxon>
        <taxon>Bivalvia</taxon>
        <taxon>Autobranchia</taxon>
        <taxon>Pteriomorphia</taxon>
        <taxon>Ostreida</taxon>
        <taxon>Ostreoidea</taxon>
        <taxon>Ostreidae</taxon>
        <taxon>Magallana</taxon>
    </lineage>
</organism>
<dbReference type="SUPFAM" id="SSF52266">
    <property type="entry name" value="SGNH hydrolase"/>
    <property type="match status" value="1"/>
</dbReference>
<dbReference type="EnsemblMetazoa" id="G32973.8">
    <property type="protein sequence ID" value="G32973.8:cds"/>
    <property type="gene ID" value="G32973"/>
</dbReference>
<dbReference type="InterPro" id="IPR036514">
    <property type="entry name" value="SGNH_hydro_sf"/>
</dbReference>
<feature type="region of interest" description="Disordered" evidence="1">
    <location>
        <begin position="87"/>
        <end position="106"/>
    </location>
</feature>
<feature type="compositionally biased region" description="Polar residues" evidence="1">
    <location>
        <begin position="96"/>
        <end position="106"/>
    </location>
</feature>
<proteinExistence type="predicted"/>
<feature type="region of interest" description="Disordered" evidence="1">
    <location>
        <begin position="1"/>
        <end position="72"/>
    </location>
</feature>